<dbReference type="PATRIC" id="fig|679936.5.peg.3147"/>
<sequence>MTALRGKRLWVMRHGRPDLPDNPFFMTRETFNRFLEAYDAAGLSDREKDRLRRLYEGYPRPDLVVTSDLPRARETAELFARSAPIIEDPVFREIPVRLPDVPTWFLSRLWPGEIWWGYLRFAWFYDIPPEGQKKSLERAQTAIGKLEQYQSDVPNLAVVSHSGFLLVLIDQLQRAGRIRGRRLPHIGFGLPTDYIWQ</sequence>
<dbReference type="KEGG" id="sap:Sulac_3049"/>
<reference evidence="1 2" key="2">
    <citation type="journal article" date="2012" name="Stand. Genomic Sci.">
        <title>Complete genome sequence of the moderately thermophilic mineral-sulfide-oxidizing firmicute Sulfobacillus acidophilus type strain (NAL(T)).</title>
        <authorList>
            <person name="Anderson I."/>
            <person name="Chertkov O."/>
            <person name="Chen A."/>
            <person name="Saunders E."/>
            <person name="Lapidus A."/>
            <person name="Nolan M."/>
            <person name="Lucas S."/>
            <person name="Hammon N."/>
            <person name="Deshpande S."/>
            <person name="Cheng J.F."/>
            <person name="Han C."/>
            <person name="Tapia R."/>
            <person name="Goodwin L.A."/>
            <person name="Pitluck S."/>
            <person name="Liolios K."/>
            <person name="Pagani I."/>
            <person name="Ivanova N."/>
            <person name="Mikhailova N."/>
            <person name="Pati A."/>
            <person name="Palaniappan K."/>
            <person name="Land M."/>
            <person name="Pan C."/>
            <person name="Rohde M."/>
            <person name="Pukall R."/>
            <person name="Goker M."/>
            <person name="Detter J.C."/>
            <person name="Woyke T."/>
            <person name="Bristow J."/>
            <person name="Eisen J.A."/>
            <person name="Markowitz V."/>
            <person name="Hugenholtz P."/>
            <person name="Kyrpides N.C."/>
            <person name="Klenk H.P."/>
            <person name="Mavromatis K."/>
        </authorList>
    </citation>
    <scope>NUCLEOTIDE SEQUENCE [LARGE SCALE GENOMIC DNA]</scope>
    <source>
        <strain evidence="2">ATCC 700253 / DSM 10332 / NAL</strain>
    </source>
</reference>
<dbReference type="Proteomes" id="UP000005439">
    <property type="component" value="Chromosome"/>
</dbReference>
<accession>G8U0W1</accession>
<dbReference type="CDD" id="cd07067">
    <property type="entry name" value="HP_PGM_like"/>
    <property type="match status" value="1"/>
</dbReference>
<dbReference type="STRING" id="679936.Sulac_3049"/>
<gene>
    <name evidence="1" type="ordered locus">Sulac_3049</name>
</gene>
<evidence type="ECO:0000313" key="1">
    <source>
        <dbReference type="EMBL" id="AEW06506.1"/>
    </source>
</evidence>
<dbReference type="Gene3D" id="3.40.50.1240">
    <property type="entry name" value="Phosphoglycerate mutase-like"/>
    <property type="match status" value="1"/>
</dbReference>
<dbReference type="InterPro" id="IPR013078">
    <property type="entry name" value="His_Pase_superF_clade-1"/>
</dbReference>
<name>G8U0W1_SULAD</name>
<dbReference type="SMART" id="SM00855">
    <property type="entry name" value="PGAM"/>
    <property type="match status" value="1"/>
</dbReference>
<dbReference type="SUPFAM" id="SSF53254">
    <property type="entry name" value="Phosphoglycerate mutase-like"/>
    <property type="match status" value="1"/>
</dbReference>
<keyword evidence="2" id="KW-1185">Reference proteome</keyword>
<evidence type="ECO:0000313" key="2">
    <source>
        <dbReference type="Proteomes" id="UP000005439"/>
    </source>
</evidence>
<dbReference type="Pfam" id="PF00300">
    <property type="entry name" value="His_Phos_1"/>
    <property type="match status" value="1"/>
</dbReference>
<organism evidence="1 2">
    <name type="scientific">Sulfobacillus acidophilus (strain ATCC 700253 / DSM 10332 / NAL)</name>
    <dbReference type="NCBI Taxonomy" id="679936"/>
    <lineage>
        <taxon>Bacteria</taxon>
        <taxon>Bacillati</taxon>
        <taxon>Bacillota</taxon>
        <taxon>Clostridia</taxon>
        <taxon>Eubacteriales</taxon>
        <taxon>Clostridiales Family XVII. Incertae Sedis</taxon>
        <taxon>Sulfobacillus</taxon>
    </lineage>
</organism>
<protein>
    <submittedName>
        <fullName evidence="1">Phosphoglycerate mutase</fullName>
    </submittedName>
</protein>
<dbReference type="AlphaFoldDB" id="G8U0W1"/>
<dbReference type="EMBL" id="CP003179">
    <property type="protein sequence ID" value="AEW06506.1"/>
    <property type="molecule type" value="Genomic_DNA"/>
</dbReference>
<dbReference type="HOGENOM" id="CLU_1383545_0_0_9"/>
<proteinExistence type="predicted"/>
<dbReference type="InterPro" id="IPR029033">
    <property type="entry name" value="His_PPase_superfam"/>
</dbReference>
<reference evidence="2" key="1">
    <citation type="submission" date="2011-12" db="EMBL/GenBank/DDBJ databases">
        <title>The complete genome of chromosome of Sulfobacillus acidophilus DSM 10332.</title>
        <authorList>
            <person name="Lucas S."/>
            <person name="Han J."/>
            <person name="Lapidus A."/>
            <person name="Bruce D."/>
            <person name="Goodwin L."/>
            <person name="Pitluck S."/>
            <person name="Peters L."/>
            <person name="Kyrpides N."/>
            <person name="Mavromatis K."/>
            <person name="Ivanova N."/>
            <person name="Mikhailova N."/>
            <person name="Chertkov O."/>
            <person name="Saunders E."/>
            <person name="Detter J.C."/>
            <person name="Tapia R."/>
            <person name="Han C."/>
            <person name="Land M."/>
            <person name="Hauser L."/>
            <person name="Markowitz V."/>
            <person name="Cheng J.-F."/>
            <person name="Hugenholtz P."/>
            <person name="Woyke T."/>
            <person name="Wu D."/>
            <person name="Pukall R."/>
            <person name="Gehrich-Schroeter G."/>
            <person name="Schneider S."/>
            <person name="Klenk H.-P."/>
            <person name="Eisen J.A."/>
        </authorList>
    </citation>
    <scope>NUCLEOTIDE SEQUENCE [LARGE SCALE GENOMIC DNA]</scope>
    <source>
        <strain evidence="2">ATCC 700253 / DSM 10332 / NAL</strain>
    </source>
</reference>